<reference evidence="1" key="1">
    <citation type="submission" date="2022-08" db="EMBL/GenBank/DDBJ databases">
        <authorList>
            <person name="Gutierrez-Valencia J."/>
        </authorList>
    </citation>
    <scope>NUCLEOTIDE SEQUENCE</scope>
</reference>
<dbReference type="Proteomes" id="UP001154282">
    <property type="component" value="Unassembled WGS sequence"/>
</dbReference>
<evidence type="ECO:0000313" key="1">
    <source>
        <dbReference type="EMBL" id="CAI0555817.1"/>
    </source>
</evidence>
<dbReference type="EMBL" id="CAMGYJ010000010">
    <property type="protein sequence ID" value="CAI0555817.1"/>
    <property type="molecule type" value="Genomic_DNA"/>
</dbReference>
<keyword evidence="2" id="KW-1185">Reference proteome</keyword>
<protein>
    <submittedName>
        <fullName evidence="1">Uncharacterized protein</fullName>
    </submittedName>
</protein>
<accession>A0AAV0RH51</accession>
<sequence length="100" mass="11240">MEDVGCSDGAARINSGRTRALGFWDGGDEGEQITTAEEFGEEQGGDGFFLGSEFRFPIEKERWRGDKVGMGGRIFIYLFFVIIQFNKGNKKKTEIIIFLC</sequence>
<dbReference type="AlphaFoldDB" id="A0AAV0RH51"/>
<organism evidence="1 2">
    <name type="scientific">Linum tenue</name>
    <dbReference type="NCBI Taxonomy" id="586396"/>
    <lineage>
        <taxon>Eukaryota</taxon>
        <taxon>Viridiplantae</taxon>
        <taxon>Streptophyta</taxon>
        <taxon>Embryophyta</taxon>
        <taxon>Tracheophyta</taxon>
        <taxon>Spermatophyta</taxon>
        <taxon>Magnoliopsida</taxon>
        <taxon>eudicotyledons</taxon>
        <taxon>Gunneridae</taxon>
        <taxon>Pentapetalae</taxon>
        <taxon>rosids</taxon>
        <taxon>fabids</taxon>
        <taxon>Malpighiales</taxon>
        <taxon>Linaceae</taxon>
        <taxon>Linum</taxon>
    </lineage>
</organism>
<evidence type="ECO:0000313" key="2">
    <source>
        <dbReference type="Proteomes" id="UP001154282"/>
    </source>
</evidence>
<comment type="caution">
    <text evidence="1">The sequence shown here is derived from an EMBL/GenBank/DDBJ whole genome shotgun (WGS) entry which is preliminary data.</text>
</comment>
<gene>
    <name evidence="1" type="ORF">LITE_LOCUS47742</name>
</gene>
<proteinExistence type="predicted"/>
<name>A0AAV0RH51_9ROSI</name>